<dbReference type="Gene3D" id="3.40.50.2300">
    <property type="match status" value="2"/>
</dbReference>
<keyword evidence="2 5" id="KW-0238">DNA-binding</keyword>
<dbReference type="OrthoDB" id="9768806at2"/>
<reference evidence="6 7" key="1">
    <citation type="submission" date="2018-05" db="EMBL/GenBank/DDBJ databases">
        <title>Genomic Encyclopedia of Archaeal and Bacterial Type Strains, Phase II (KMG-II): from individual species to whole genera.</title>
        <authorList>
            <person name="Goeker M."/>
        </authorList>
    </citation>
    <scope>NUCLEOTIDE SEQUENCE [LARGE SCALE GENOMIC DNA]</scope>
    <source>
        <strain evidence="6 7">DSM 23514</strain>
    </source>
</reference>
<feature type="domain" description="HTH lacI-type" evidence="4">
    <location>
        <begin position="4"/>
        <end position="58"/>
    </location>
</feature>
<dbReference type="GO" id="GO:0003700">
    <property type="term" value="F:DNA-binding transcription factor activity"/>
    <property type="evidence" value="ECO:0007669"/>
    <property type="project" value="TreeGrafter"/>
</dbReference>
<dbReference type="PANTHER" id="PTHR30146">
    <property type="entry name" value="LACI-RELATED TRANSCRIPTIONAL REPRESSOR"/>
    <property type="match status" value="1"/>
</dbReference>
<dbReference type="Pfam" id="PF00356">
    <property type="entry name" value="LacI"/>
    <property type="match status" value="1"/>
</dbReference>
<dbReference type="EMBL" id="QGGQ01000005">
    <property type="protein sequence ID" value="PWK23120.1"/>
    <property type="molecule type" value="Genomic_DNA"/>
</dbReference>
<keyword evidence="8" id="KW-1185">Reference proteome</keyword>
<name>A0A316EJI5_9FLAO</name>
<dbReference type="SMART" id="SM00354">
    <property type="entry name" value="HTH_LACI"/>
    <property type="match status" value="1"/>
</dbReference>
<keyword evidence="1" id="KW-0805">Transcription regulation</keyword>
<evidence type="ECO:0000313" key="8">
    <source>
        <dbReference type="Proteomes" id="UP000651837"/>
    </source>
</evidence>
<evidence type="ECO:0000259" key="4">
    <source>
        <dbReference type="PROSITE" id="PS50932"/>
    </source>
</evidence>
<dbReference type="PROSITE" id="PS50932">
    <property type="entry name" value="HTH_LACI_2"/>
    <property type="match status" value="1"/>
</dbReference>
<dbReference type="AlphaFoldDB" id="A0A316EJI5"/>
<dbReference type="Gene3D" id="1.10.260.40">
    <property type="entry name" value="lambda repressor-like DNA-binding domains"/>
    <property type="match status" value="1"/>
</dbReference>
<evidence type="ECO:0000313" key="7">
    <source>
        <dbReference type="Proteomes" id="UP000245667"/>
    </source>
</evidence>
<gene>
    <name evidence="5" type="ORF">HZY62_03995</name>
    <name evidence="6" type="ORF">LX92_02449</name>
</gene>
<dbReference type="InterPro" id="IPR000843">
    <property type="entry name" value="HTH_LacI"/>
</dbReference>
<dbReference type="CDD" id="cd06267">
    <property type="entry name" value="PBP1_LacI_sugar_binding-like"/>
    <property type="match status" value="1"/>
</dbReference>
<keyword evidence="3" id="KW-0804">Transcription</keyword>
<dbReference type="RefSeq" id="WP_109650961.1">
    <property type="nucleotide sequence ID" value="NZ_CAJQNU010000061.1"/>
</dbReference>
<dbReference type="Proteomes" id="UP000651837">
    <property type="component" value="Unassembled WGS sequence"/>
</dbReference>
<dbReference type="InterPro" id="IPR028082">
    <property type="entry name" value="Peripla_BP_I"/>
</dbReference>
<reference evidence="5 8" key="2">
    <citation type="submission" date="2020-07" db="EMBL/GenBank/DDBJ databases">
        <title>The draft genome sequence of Maribacter polysiphoniae KCTC 22021.</title>
        <authorList>
            <person name="Mu L."/>
        </authorList>
    </citation>
    <scope>NUCLEOTIDE SEQUENCE [LARGE SCALE GENOMIC DNA]</scope>
    <source>
        <strain evidence="5 8">KCTC 22021</strain>
    </source>
</reference>
<evidence type="ECO:0000313" key="6">
    <source>
        <dbReference type="EMBL" id="PWK23120.1"/>
    </source>
</evidence>
<dbReference type="GO" id="GO:0000976">
    <property type="term" value="F:transcription cis-regulatory region binding"/>
    <property type="evidence" value="ECO:0007669"/>
    <property type="project" value="TreeGrafter"/>
</dbReference>
<dbReference type="CDD" id="cd01392">
    <property type="entry name" value="HTH_LacI"/>
    <property type="match status" value="1"/>
</dbReference>
<dbReference type="Proteomes" id="UP000245667">
    <property type="component" value="Unassembled WGS sequence"/>
</dbReference>
<organism evidence="6 7">
    <name type="scientific">Maribacter polysiphoniae</name>
    <dbReference type="NCBI Taxonomy" id="429344"/>
    <lineage>
        <taxon>Bacteria</taxon>
        <taxon>Pseudomonadati</taxon>
        <taxon>Bacteroidota</taxon>
        <taxon>Flavobacteriia</taxon>
        <taxon>Flavobacteriales</taxon>
        <taxon>Flavobacteriaceae</taxon>
        <taxon>Maribacter</taxon>
    </lineage>
</organism>
<evidence type="ECO:0000256" key="3">
    <source>
        <dbReference type="ARBA" id="ARBA00023163"/>
    </source>
</evidence>
<dbReference type="InterPro" id="IPR046335">
    <property type="entry name" value="LacI/GalR-like_sensor"/>
</dbReference>
<sequence>MIKLTLKDIANHFSVSISTVSKALHDSHEISDKLKNRIQEFAKENHYRPNKVALNLVNRSTKSIGVVIPDILNYFFIQVLYGVEKVANERGYSIISCVTDHSLKKETMTLEMLSSGSVDGLIISSVASERQTSKHIENVKSIVDYQIPLVMFDRVIDAIECDKVIVDDFEAGYKATKYLLETGCKTIAIITPINKTKIGRLRIGGYKRALKERDIPFDDKLITPIGAKDDLDFILSFILNDKNIDGILVLDEITTVKTMAIIKARGYHVPNDIAIIGFTNGQLSKYVTPALTMVSQHGTYIGETCAHRLIDRIEGLSSPGGFETKVVKTSLIVRESTRKIPLG</sequence>
<evidence type="ECO:0000256" key="1">
    <source>
        <dbReference type="ARBA" id="ARBA00023015"/>
    </source>
</evidence>
<accession>A0A316EJI5</accession>
<dbReference type="InterPro" id="IPR010982">
    <property type="entry name" value="Lambda_DNA-bd_dom_sf"/>
</dbReference>
<evidence type="ECO:0000256" key="2">
    <source>
        <dbReference type="ARBA" id="ARBA00023125"/>
    </source>
</evidence>
<dbReference type="SUPFAM" id="SSF47413">
    <property type="entry name" value="lambda repressor-like DNA-binding domains"/>
    <property type="match status" value="1"/>
</dbReference>
<dbReference type="EMBL" id="JACWLN010000001">
    <property type="protein sequence ID" value="MBD1259737.1"/>
    <property type="molecule type" value="Genomic_DNA"/>
</dbReference>
<proteinExistence type="predicted"/>
<comment type="caution">
    <text evidence="6">The sequence shown here is derived from an EMBL/GenBank/DDBJ whole genome shotgun (WGS) entry which is preliminary data.</text>
</comment>
<dbReference type="PANTHER" id="PTHR30146:SF109">
    <property type="entry name" value="HTH-TYPE TRANSCRIPTIONAL REGULATOR GALS"/>
    <property type="match status" value="1"/>
</dbReference>
<dbReference type="SUPFAM" id="SSF53822">
    <property type="entry name" value="Periplasmic binding protein-like I"/>
    <property type="match status" value="1"/>
</dbReference>
<evidence type="ECO:0000313" key="5">
    <source>
        <dbReference type="EMBL" id="MBD1259737.1"/>
    </source>
</evidence>
<protein>
    <submittedName>
        <fullName evidence="5">LacI family DNA-binding transcriptional regulator</fullName>
    </submittedName>
    <submittedName>
        <fullName evidence="6">LacI family transcriptional regulator</fullName>
    </submittedName>
</protein>
<dbReference type="Pfam" id="PF13377">
    <property type="entry name" value="Peripla_BP_3"/>
    <property type="match status" value="1"/>
</dbReference>